<reference evidence="2 3" key="1">
    <citation type="submission" date="2020-07" db="EMBL/GenBank/DDBJ databases">
        <authorList>
            <person name="Li Y."/>
            <person name="Altan E."/>
            <person name="Reyes G."/>
            <person name="Delwart E."/>
        </authorList>
    </citation>
    <scope>NUCLEOTIDE SEQUENCE [LARGE SCALE GENOMIC DNA]</scope>
    <source>
        <strain evidence="2">BatDV/TB</strain>
    </source>
</reference>
<dbReference type="InterPro" id="IPR003433">
    <property type="entry name" value="Capsid_VP4_densovirus"/>
</dbReference>
<dbReference type="Pfam" id="PF02336">
    <property type="entry name" value="Denso_VP4"/>
    <property type="match status" value="1"/>
</dbReference>
<name>A0A7M1PVK8_9VIRU</name>
<protein>
    <submittedName>
        <fullName evidence="2">VP1</fullName>
    </submittedName>
</protein>
<dbReference type="GO" id="GO:0005198">
    <property type="term" value="F:structural molecule activity"/>
    <property type="evidence" value="ECO:0007669"/>
    <property type="project" value="InterPro"/>
</dbReference>
<dbReference type="Proteomes" id="UP001162118">
    <property type="component" value="Segment"/>
</dbReference>
<evidence type="ECO:0000256" key="1">
    <source>
        <dbReference type="SAM" id="MobiDB-lite"/>
    </source>
</evidence>
<evidence type="ECO:0000313" key="3">
    <source>
        <dbReference type="Proteomes" id="UP001162118"/>
    </source>
</evidence>
<gene>
    <name evidence="2" type="primary">VP1</name>
</gene>
<sequence>MPGPLGKPPNERPNWGNLHRGKRLYAYREYNKARARRGLIPVPFPEGYQPVTEPISSAESPSPDTPPDISQVESIPDRFDEVDFDENLPPEGPINHADIFGDSPPLFSSGESPFRASVPDIPDSEEDYPPNGQAPATPMADSTQGSSQSQPSAVDADGRPNKNRRVGGGGRNRLPGTAGGQGGGIDTAGADPTPIPRPFHNPQLETRIYRKVHRFISFGLAYTPIAVNRTIEELTHNDVFMVTPLAEIPWDRLFMYMNPSEYSLLPPGARVSSMSCTVRSENVRIAFPTNASTSNLATLNQNKFLRVGHGLRQTLGGVNIKPLTFTADKPMIVETIQEQRADGTDYADYVTNFYGSPNVVDDEASWTKQIPRHQIGLPYPIQYYFAMVTQDTDPTKSGWPCLQSFVQEMEADSQAGGNLVSVSYEPQMGIIKTPISSIYTGIPSTSTGATNIKYKDGTGNHQGRIVNVAVSGGNLDKRSETFADWNQNVTAEFDLQQIIEKSQEHVAGMAPMVQGNTIPSLHIGLQPVIALTSSAISNDAVNNYTDAQGYYEVICECTVQCAYPTYRPHATRANTAPSKMVWEYATTAELPAINKSMFQGLYQTLDPA</sequence>
<evidence type="ECO:0000313" key="2">
    <source>
        <dbReference type="EMBL" id="QOR29552.1"/>
    </source>
</evidence>
<proteinExistence type="predicted"/>
<organism evidence="2 3">
    <name type="scientific">Bat-associated densovirus 1</name>
    <dbReference type="NCBI Taxonomy" id="3070184"/>
    <lineage>
        <taxon>Viruses</taxon>
        <taxon>Monodnaviria</taxon>
        <taxon>Shotokuvirae</taxon>
        <taxon>Cossaviricota</taxon>
        <taxon>Quintoviricetes</taxon>
        <taxon>Piccovirales</taxon>
        <taxon>Parvoviridae</taxon>
        <taxon>Densovirinae</taxon>
        <taxon>Scindoambidensovirus</taxon>
        <taxon>Scindoambidensovirus incertum1</taxon>
    </lineage>
</organism>
<keyword evidence="3" id="KW-1185">Reference proteome</keyword>
<dbReference type="InterPro" id="IPR016184">
    <property type="entry name" value="Capsid/spike_ssDNA_virus"/>
</dbReference>
<accession>A0A7M1PVK8</accession>
<feature type="compositionally biased region" description="Polar residues" evidence="1">
    <location>
        <begin position="140"/>
        <end position="152"/>
    </location>
</feature>
<dbReference type="EMBL" id="MT734804">
    <property type="protein sequence ID" value="QOR29552.1"/>
    <property type="molecule type" value="Genomic_DNA"/>
</dbReference>
<feature type="compositionally biased region" description="Gly residues" evidence="1">
    <location>
        <begin position="166"/>
        <end position="186"/>
    </location>
</feature>
<dbReference type="SUPFAM" id="SSF88645">
    <property type="entry name" value="ssDNA viruses"/>
    <property type="match status" value="1"/>
</dbReference>
<feature type="region of interest" description="Disordered" evidence="1">
    <location>
        <begin position="41"/>
        <end position="202"/>
    </location>
</feature>